<feature type="non-terminal residue" evidence="2">
    <location>
        <position position="67"/>
    </location>
</feature>
<reference evidence="2" key="1">
    <citation type="submission" date="2020-02" db="EMBL/GenBank/DDBJ databases">
        <authorList>
            <person name="Meier V. D."/>
        </authorList>
    </citation>
    <scope>NUCLEOTIDE SEQUENCE</scope>
    <source>
        <strain evidence="2">AVDCRST_MAG19</strain>
    </source>
</reference>
<proteinExistence type="predicted"/>
<organism evidence="2">
    <name type="scientific">uncultured Thermomicrobiales bacterium</name>
    <dbReference type="NCBI Taxonomy" id="1645740"/>
    <lineage>
        <taxon>Bacteria</taxon>
        <taxon>Pseudomonadati</taxon>
        <taxon>Thermomicrobiota</taxon>
        <taxon>Thermomicrobia</taxon>
        <taxon>Thermomicrobiales</taxon>
        <taxon>environmental samples</taxon>
    </lineage>
</organism>
<feature type="non-terminal residue" evidence="2">
    <location>
        <position position="1"/>
    </location>
</feature>
<sequence length="67" mass="7362">WERKRSSGSRSRGWLRRLPPPCCTPGTCERRRARSEPEARPPCLPSSCCSSPSSPSLPALPRTALDA</sequence>
<protein>
    <submittedName>
        <fullName evidence="2">Uncharacterized protein</fullName>
    </submittedName>
</protein>
<feature type="region of interest" description="Disordered" evidence="1">
    <location>
        <begin position="28"/>
        <end position="67"/>
    </location>
</feature>
<dbReference type="AlphaFoldDB" id="A0A6J4UA54"/>
<evidence type="ECO:0000256" key="1">
    <source>
        <dbReference type="SAM" id="MobiDB-lite"/>
    </source>
</evidence>
<accession>A0A6J4UA54</accession>
<feature type="compositionally biased region" description="Basic and acidic residues" evidence="1">
    <location>
        <begin position="28"/>
        <end position="39"/>
    </location>
</feature>
<gene>
    <name evidence="2" type="ORF">AVDCRST_MAG19-399</name>
</gene>
<evidence type="ECO:0000313" key="2">
    <source>
        <dbReference type="EMBL" id="CAA9545193.1"/>
    </source>
</evidence>
<dbReference type="EMBL" id="CADCWL010000011">
    <property type="protein sequence ID" value="CAA9545193.1"/>
    <property type="molecule type" value="Genomic_DNA"/>
</dbReference>
<name>A0A6J4UA54_9BACT</name>
<feature type="compositionally biased region" description="Low complexity" evidence="1">
    <location>
        <begin position="45"/>
        <end position="61"/>
    </location>
</feature>